<keyword evidence="3" id="KW-0809">Transit peptide</keyword>
<accession>A0A200Q816</accession>
<dbReference type="PANTHER" id="PTHR13068:SF236">
    <property type="entry name" value="OS02G0749800 PROTEIN"/>
    <property type="match status" value="1"/>
</dbReference>
<reference evidence="4 5" key="1">
    <citation type="journal article" date="2017" name="Mol. Plant">
        <title>The Genome of Medicinal Plant Macleaya cordata Provides New Insights into Benzylisoquinoline Alkaloids Metabolism.</title>
        <authorList>
            <person name="Liu X."/>
            <person name="Liu Y."/>
            <person name="Huang P."/>
            <person name="Ma Y."/>
            <person name="Qing Z."/>
            <person name="Tang Q."/>
            <person name="Cao H."/>
            <person name="Cheng P."/>
            <person name="Zheng Y."/>
            <person name="Yuan Z."/>
            <person name="Zhou Y."/>
            <person name="Liu J."/>
            <person name="Tang Z."/>
            <person name="Zhuo Y."/>
            <person name="Zhang Y."/>
            <person name="Yu L."/>
            <person name="Huang J."/>
            <person name="Yang P."/>
            <person name="Peng Q."/>
            <person name="Zhang J."/>
            <person name="Jiang W."/>
            <person name="Zhang Z."/>
            <person name="Lin K."/>
            <person name="Ro D.K."/>
            <person name="Chen X."/>
            <person name="Xiong X."/>
            <person name="Shang Y."/>
            <person name="Huang S."/>
            <person name="Zeng J."/>
        </authorList>
    </citation>
    <scope>NUCLEOTIDE SEQUENCE [LARGE SCALE GENOMIC DNA]</scope>
    <source>
        <strain evidence="5">cv. BLH2017</strain>
        <tissue evidence="4">Root</tissue>
    </source>
</reference>
<dbReference type="Pfam" id="PF02536">
    <property type="entry name" value="mTERF"/>
    <property type="match status" value="1"/>
</dbReference>
<evidence type="ECO:0000313" key="5">
    <source>
        <dbReference type="Proteomes" id="UP000195402"/>
    </source>
</evidence>
<proteinExistence type="inferred from homology"/>
<dbReference type="InParanoid" id="A0A200Q816"/>
<dbReference type="OrthoDB" id="641315at2759"/>
<keyword evidence="2" id="KW-0804">Transcription</keyword>
<organism evidence="4 5">
    <name type="scientific">Macleaya cordata</name>
    <name type="common">Five-seeded plume-poppy</name>
    <name type="synonym">Bocconia cordata</name>
    <dbReference type="NCBI Taxonomy" id="56857"/>
    <lineage>
        <taxon>Eukaryota</taxon>
        <taxon>Viridiplantae</taxon>
        <taxon>Streptophyta</taxon>
        <taxon>Embryophyta</taxon>
        <taxon>Tracheophyta</taxon>
        <taxon>Spermatophyta</taxon>
        <taxon>Magnoliopsida</taxon>
        <taxon>Ranunculales</taxon>
        <taxon>Papaveraceae</taxon>
        <taxon>Papaveroideae</taxon>
        <taxon>Macleaya</taxon>
    </lineage>
</organism>
<evidence type="ECO:0000256" key="2">
    <source>
        <dbReference type="ARBA" id="ARBA00022472"/>
    </source>
</evidence>
<gene>
    <name evidence="4" type="ORF">BVC80_1737g35</name>
</gene>
<evidence type="ECO:0000256" key="3">
    <source>
        <dbReference type="ARBA" id="ARBA00022946"/>
    </source>
</evidence>
<dbReference type="EMBL" id="MVGT01002770">
    <property type="protein sequence ID" value="OVA06623.1"/>
    <property type="molecule type" value="Genomic_DNA"/>
</dbReference>
<dbReference type="GO" id="GO:0006353">
    <property type="term" value="P:DNA-templated transcription termination"/>
    <property type="evidence" value="ECO:0007669"/>
    <property type="project" value="UniProtKB-KW"/>
</dbReference>
<dbReference type="GO" id="GO:0003676">
    <property type="term" value="F:nucleic acid binding"/>
    <property type="evidence" value="ECO:0007669"/>
    <property type="project" value="InterPro"/>
</dbReference>
<dbReference type="Gene3D" id="1.25.70.10">
    <property type="entry name" value="Transcription termination factor 3, mitochondrial"/>
    <property type="match status" value="1"/>
</dbReference>
<dbReference type="Proteomes" id="UP000195402">
    <property type="component" value="Unassembled WGS sequence"/>
</dbReference>
<dbReference type="InterPro" id="IPR038538">
    <property type="entry name" value="MTERF_sf"/>
</dbReference>
<keyword evidence="2" id="KW-0805">Transcription regulation</keyword>
<dbReference type="OMA" id="FEAYICP"/>
<sequence length="376" mass="43070">MLHSLSKNIFLLRNNFRNLICFQTPVPFSTTVAQDQPPHNFIIVDFLINSFGYTKDEAISVSKRLRFTVPPTNLNRVPDLLKQNGFSDAHIKSLISRRPRLLSSKNETLKPKLDFLQELGFSGSALVDLIIKNPSIVEYGINSCLVPRVNFLRSFLHSNENIVKSLKKSSWLLSVSFTKTVGYNVEILRECSVLDKHISQFLLKSPRFLTQDPDRLKDYVSRAEKFGFKKGSASFIHAICTLYHISKDALEAKFDMYKSYGWSESDIASAFRKCPSFLHLSGQKMKATMDFFVGEIGYNPKDIALKPNLFIFSLDKKLKPRYEVLKILKSRGLESKCDFLSVAIYSEERFLKRFVLRYVEEAPDIQEAYLGSSVRS</sequence>
<dbReference type="AlphaFoldDB" id="A0A200Q816"/>
<dbReference type="FunFam" id="1.25.70.10:FF:000001">
    <property type="entry name" value="Mitochondrial transcription termination factor-like"/>
    <property type="match status" value="1"/>
</dbReference>
<keyword evidence="2" id="KW-0806">Transcription termination</keyword>
<dbReference type="InterPro" id="IPR003690">
    <property type="entry name" value="MTERF"/>
</dbReference>
<comment type="caution">
    <text evidence="4">The sequence shown here is derived from an EMBL/GenBank/DDBJ whole genome shotgun (WGS) entry which is preliminary data.</text>
</comment>
<dbReference type="PANTHER" id="PTHR13068">
    <property type="entry name" value="CGI-12 PROTEIN-RELATED"/>
    <property type="match status" value="1"/>
</dbReference>
<dbReference type="SMART" id="SM00733">
    <property type="entry name" value="Mterf"/>
    <property type="match status" value="7"/>
</dbReference>
<evidence type="ECO:0000313" key="4">
    <source>
        <dbReference type="EMBL" id="OVA06623.1"/>
    </source>
</evidence>
<name>A0A200Q816_MACCD</name>
<protein>
    <submittedName>
        <fullName evidence="4">Mitochodrial transcription termination factor-related</fullName>
    </submittedName>
</protein>
<comment type="similarity">
    <text evidence="1">Belongs to the mTERF family.</text>
</comment>
<evidence type="ECO:0000256" key="1">
    <source>
        <dbReference type="ARBA" id="ARBA00007692"/>
    </source>
</evidence>
<keyword evidence="5" id="KW-1185">Reference proteome</keyword>